<sequence length="379" mass="41385">MPATRSSARQASAKKDDESASLTHGVKRQADESSPKAQRPAKAPKEQATLEQMMPNDEAQNEGGTGKKEADADRDVSGKDESGKEDTKEAAIEEDAKREKAQPENEMEKGIIYFFTRGRVGVEDPESTQDLQRSFFVLRPLAAGGKITDGAVQDVGNNRLFALPKKVWPKSGKDRFLTFVEKSGVSMDSLREEFFTGSDYDTKTVGTRHTPGASPLGEGVYSITWTGSGRATTHLAYMLTIPKELGEVQTDVGLAKHGSFVLSTKNPKSSGPANAQLPEGADYPQEVMDEFGSRGWLPTQPKHLDYPNAQILLIGESSGPDALEAAKHDQNDTSIETPLEELQKLEEENQLRVEHLKGDDTVFEDLGASGKDYPLKSTW</sequence>
<evidence type="ECO:0008006" key="4">
    <source>
        <dbReference type="Google" id="ProtNLM"/>
    </source>
</evidence>
<dbReference type="PANTHER" id="PTHR34776">
    <property type="entry name" value="F17F16.3 PROTEIN"/>
    <property type="match status" value="1"/>
</dbReference>
<evidence type="ECO:0000313" key="2">
    <source>
        <dbReference type="EMBL" id="KAF2862973.1"/>
    </source>
</evidence>
<protein>
    <recommendedName>
        <fullName evidence="4">BTB domain transcription factor</fullName>
    </recommendedName>
</protein>
<name>A0A6A7C6H0_9PEZI</name>
<evidence type="ECO:0000256" key="1">
    <source>
        <dbReference type="SAM" id="MobiDB-lite"/>
    </source>
</evidence>
<dbReference type="PANTHER" id="PTHR34776:SF1">
    <property type="entry name" value="F17F16.3 PROTEIN"/>
    <property type="match status" value="1"/>
</dbReference>
<reference evidence="2" key="1">
    <citation type="journal article" date="2020" name="Stud. Mycol.">
        <title>101 Dothideomycetes genomes: a test case for predicting lifestyles and emergence of pathogens.</title>
        <authorList>
            <person name="Haridas S."/>
            <person name="Albert R."/>
            <person name="Binder M."/>
            <person name="Bloem J."/>
            <person name="Labutti K."/>
            <person name="Salamov A."/>
            <person name="Andreopoulos B."/>
            <person name="Baker S."/>
            <person name="Barry K."/>
            <person name="Bills G."/>
            <person name="Bluhm B."/>
            <person name="Cannon C."/>
            <person name="Castanera R."/>
            <person name="Culley D."/>
            <person name="Daum C."/>
            <person name="Ezra D."/>
            <person name="Gonzalez J."/>
            <person name="Henrissat B."/>
            <person name="Kuo A."/>
            <person name="Liang C."/>
            <person name="Lipzen A."/>
            <person name="Lutzoni F."/>
            <person name="Magnuson J."/>
            <person name="Mondo S."/>
            <person name="Nolan M."/>
            <person name="Ohm R."/>
            <person name="Pangilinan J."/>
            <person name="Park H.-J."/>
            <person name="Ramirez L."/>
            <person name="Alfaro M."/>
            <person name="Sun H."/>
            <person name="Tritt A."/>
            <person name="Yoshinaga Y."/>
            <person name="Zwiers L.-H."/>
            <person name="Turgeon B."/>
            <person name="Goodwin S."/>
            <person name="Spatafora J."/>
            <person name="Crous P."/>
            <person name="Grigoriev I."/>
        </authorList>
    </citation>
    <scope>NUCLEOTIDE SEQUENCE</scope>
    <source>
        <strain evidence="2">CBS 480.64</strain>
    </source>
</reference>
<dbReference type="AlphaFoldDB" id="A0A6A7C6H0"/>
<organism evidence="2 3">
    <name type="scientific">Piedraia hortae CBS 480.64</name>
    <dbReference type="NCBI Taxonomy" id="1314780"/>
    <lineage>
        <taxon>Eukaryota</taxon>
        <taxon>Fungi</taxon>
        <taxon>Dikarya</taxon>
        <taxon>Ascomycota</taxon>
        <taxon>Pezizomycotina</taxon>
        <taxon>Dothideomycetes</taxon>
        <taxon>Dothideomycetidae</taxon>
        <taxon>Capnodiales</taxon>
        <taxon>Piedraiaceae</taxon>
        <taxon>Piedraia</taxon>
    </lineage>
</organism>
<feature type="region of interest" description="Disordered" evidence="1">
    <location>
        <begin position="1"/>
        <end position="104"/>
    </location>
</feature>
<gene>
    <name evidence="2" type="ORF">K470DRAFT_154592</name>
</gene>
<keyword evidence="3" id="KW-1185">Reference proteome</keyword>
<proteinExistence type="predicted"/>
<accession>A0A6A7C6H0</accession>
<dbReference type="EMBL" id="MU005963">
    <property type="protein sequence ID" value="KAF2862973.1"/>
    <property type="molecule type" value="Genomic_DNA"/>
</dbReference>
<feature type="compositionally biased region" description="Polar residues" evidence="1">
    <location>
        <begin position="1"/>
        <end position="10"/>
    </location>
</feature>
<evidence type="ECO:0000313" key="3">
    <source>
        <dbReference type="Proteomes" id="UP000799421"/>
    </source>
</evidence>
<feature type="compositionally biased region" description="Basic and acidic residues" evidence="1">
    <location>
        <begin position="65"/>
        <end position="104"/>
    </location>
</feature>
<dbReference type="OrthoDB" id="1028014at2759"/>
<dbReference type="Proteomes" id="UP000799421">
    <property type="component" value="Unassembled WGS sequence"/>
</dbReference>